<dbReference type="HAMAP" id="MF_01161">
    <property type="entry name" value="tRNA_Ile_lys_synt"/>
    <property type="match status" value="1"/>
</dbReference>
<evidence type="ECO:0000313" key="11">
    <source>
        <dbReference type="Proteomes" id="UP000275461"/>
    </source>
</evidence>
<evidence type="ECO:0000256" key="7">
    <source>
        <dbReference type="ARBA" id="ARBA00048539"/>
    </source>
</evidence>
<dbReference type="EC" id="6.3.4.19" evidence="8"/>
<comment type="similarity">
    <text evidence="8">Belongs to the tRNA(Ile)-lysidine synthase family.</text>
</comment>
<dbReference type="EMBL" id="RCDA01000001">
    <property type="protein sequence ID" value="RLK50705.1"/>
    <property type="molecule type" value="Genomic_DNA"/>
</dbReference>
<dbReference type="OrthoDB" id="9807403at2"/>
<dbReference type="AlphaFoldDB" id="A0A498C4M1"/>
<evidence type="ECO:0000256" key="6">
    <source>
        <dbReference type="ARBA" id="ARBA00022840"/>
    </source>
</evidence>
<comment type="subcellular location">
    <subcellularLocation>
        <location evidence="1 8">Cytoplasm</location>
    </subcellularLocation>
</comment>
<evidence type="ECO:0000256" key="1">
    <source>
        <dbReference type="ARBA" id="ARBA00004496"/>
    </source>
</evidence>
<dbReference type="SUPFAM" id="SSF82829">
    <property type="entry name" value="MesJ substrate recognition domain-like"/>
    <property type="match status" value="1"/>
</dbReference>
<dbReference type="InterPro" id="IPR012094">
    <property type="entry name" value="tRNA_Ile_lys_synt"/>
</dbReference>
<gene>
    <name evidence="8" type="primary">tilS</name>
    <name evidence="10" type="ORF">DFR31_0611</name>
</gene>
<keyword evidence="5 8" id="KW-0547">Nucleotide-binding</keyword>
<sequence>MVGTPPLTPRALHQRLQSEGAGGRFCIAYSGGLDSTVLLHLMSTLAAEGVLRLRAVHVHHGLQPAADDWASHCVRVAGELGVACQVLPVAVERTSGEGLEAAARRARYAALSGVLEAGEVLLTAHHADDQAETVLLHLLRGSGPRGLAAMRGRRALGEHLLLRPLLPWGRQSLCRYASEHRLSWVDDPTNEHTGHDRNWLRHTLWPVLTARWPDVSDRLARAAHEQAEADGLLQDLAALDLARQPAGTGLHVPTLAALSGARARNLVRHWLLQSGVRPPPRARLEQGLMDLLQAGPDRQPVLSWPEGELRRYRDRIFRLPPGGPARWPVPELPWDLREPLVIPGIGELRLVPAEAGIPASLVAAAGLSVGPRRPGERACLDTSPGRRPLSRYFQEAGVPPWQRDRIPVLRQGGDIVAVANIGTERRYRQVPGYRLEWRDTGAD</sequence>
<dbReference type="CDD" id="cd01992">
    <property type="entry name" value="TilS_N"/>
    <property type="match status" value="1"/>
</dbReference>
<comment type="catalytic activity">
    <reaction evidence="7 8">
        <text>cytidine(34) in tRNA(Ile2) + L-lysine + ATP = lysidine(34) in tRNA(Ile2) + AMP + diphosphate + H(+)</text>
        <dbReference type="Rhea" id="RHEA:43744"/>
        <dbReference type="Rhea" id="RHEA-COMP:10625"/>
        <dbReference type="Rhea" id="RHEA-COMP:10670"/>
        <dbReference type="ChEBI" id="CHEBI:15378"/>
        <dbReference type="ChEBI" id="CHEBI:30616"/>
        <dbReference type="ChEBI" id="CHEBI:32551"/>
        <dbReference type="ChEBI" id="CHEBI:33019"/>
        <dbReference type="ChEBI" id="CHEBI:82748"/>
        <dbReference type="ChEBI" id="CHEBI:83665"/>
        <dbReference type="ChEBI" id="CHEBI:456215"/>
        <dbReference type="EC" id="6.3.4.19"/>
    </reaction>
</comment>
<comment type="function">
    <text evidence="8">Ligates lysine onto the cytidine present at position 34 of the AUA codon-specific tRNA(Ile) that contains the anticodon CAU, in an ATP-dependent manner. Cytidine is converted to lysidine, thus changing the amino acid specificity of the tRNA from methionine to isoleucine.</text>
</comment>
<evidence type="ECO:0000256" key="3">
    <source>
        <dbReference type="ARBA" id="ARBA00022598"/>
    </source>
</evidence>
<dbReference type="Gene3D" id="1.20.59.20">
    <property type="match status" value="1"/>
</dbReference>
<keyword evidence="11" id="KW-1185">Reference proteome</keyword>
<evidence type="ECO:0000256" key="4">
    <source>
        <dbReference type="ARBA" id="ARBA00022694"/>
    </source>
</evidence>
<dbReference type="SUPFAM" id="SSF52402">
    <property type="entry name" value="Adenine nucleotide alpha hydrolases-like"/>
    <property type="match status" value="1"/>
</dbReference>
<keyword evidence="6 8" id="KW-0067">ATP-binding</keyword>
<dbReference type="GO" id="GO:0005737">
    <property type="term" value="C:cytoplasm"/>
    <property type="evidence" value="ECO:0007669"/>
    <property type="project" value="UniProtKB-SubCell"/>
</dbReference>
<dbReference type="InterPro" id="IPR014729">
    <property type="entry name" value="Rossmann-like_a/b/a_fold"/>
</dbReference>
<dbReference type="GO" id="GO:0006400">
    <property type="term" value="P:tRNA modification"/>
    <property type="evidence" value="ECO:0007669"/>
    <property type="project" value="UniProtKB-UniRule"/>
</dbReference>
<accession>A0A498C4M1</accession>
<dbReference type="Proteomes" id="UP000275461">
    <property type="component" value="Unassembled WGS sequence"/>
</dbReference>
<protein>
    <recommendedName>
        <fullName evidence="8">tRNA(Ile)-lysidine synthase</fullName>
        <ecNumber evidence="8">6.3.4.19</ecNumber>
    </recommendedName>
    <alternativeName>
        <fullName evidence="8">tRNA(Ile)-2-lysyl-cytidine synthase</fullName>
    </alternativeName>
    <alternativeName>
        <fullName evidence="8">tRNA(Ile)-lysidine synthetase</fullName>
    </alternativeName>
</protein>
<dbReference type="Pfam" id="PF11734">
    <property type="entry name" value="TilS_C"/>
    <property type="match status" value="1"/>
</dbReference>
<keyword evidence="2 8" id="KW-0963">Cytoplasm</keyword>
<feature type="domain" description="Lysidine-tRNA(Ile) synthetase C-terminal" evidence="9">
    <location>
        <begin position="367"/>
        <end position="437"/>
    </location>
</feature>
<keyword evidence="3 8" id="KW-0436">Ligase</keyword>
<dbReference type="InterPro" id="IPR012795">
    <property type="entry name" value="tRNA_Ile_lys_synt_N"/>
</dbReference>
<evidence type="ECO:0000259" key="9">
    <source>
        <dbReference type="SMART" id="SM00977"/>
    </source>
</evidence>
<dbReference type="GO" id="GO:0032267">
    <property type="term" value="F:tRNA(Ile)-lysidine synthase activity"/>
    <property type="evidence" value="ECO:0007669"/>
    <property type="project" value="UniProtKB-EC"/>
</dbReference>
<reference evidence="10 11" key="1">
    <citation type="submission" date="2018-10" db="EMBL/GenBank/DDBJ databases">
        <title>Genomic Encyclopedia of Type Strains, Phase IV (KMG-IV): sequencing the most valuable type-strain genomes for metagenomic binning, comparative biology and taxonomic classification.</title>
        <authorList>
            <person name="Goeker M."/>
        </authorList>
    </citation>
    <scope>NUCLEOTIDE SEQUENCE [LARGE SCALE GENOMIC DNA]</scope>
    <source>
        <strain evidence="10 11">DSM 12769</strain>
    </source>
</reference>
<dbReference type="NCBIfam" id="TIGR02432">
    <property type="entry name" value="lysidine_TilS_N"/>
    <property type="match status" value="1"/>
</dbReference>
<dbReference type="PANTHER" id="PTHR43033">
    <property type="entry name" value="TRNA(ILE)-LYSIDINE SYNTHASE-RELATED"/>
    <property type="match status" value="1"/>
</dbReference>
<dbReference type="InterPro" id="IPR012796">
    <property type="entry name" value="Lysidine-tRNA-synth_C"/>
</dbReference>
<dbReference type="Pfam" id="PF01171">
    <property type="entry name" value="ATP_bind_3"/>
    <property type="match status" value="1"/>
</dbReference>
<evidence type="ECO:0000256" key="5">
    <source>
        <dbReference type="ARBA" id="ARBA00022741"/>
    </source>
</evidence>
<dbReference type="SUPFAM" id="SSF56037">
    <property type="entry name" value="PheT/TilS domain"/>
    <property type="match status" value="1"/>
</dbReference>
<evidence type="ECO:0000313" key="10">
    <source>
        <dbReference type="EMBL" id="RLK50705.1"/>
    </source>
</evidence>
<dbReference type="NCBIfam" id="TIGR02433">
    <property type="entry name" value="lysidine_TilS_C"/>
    <property type="match status" value="1"/>
</dbReference>
<proteinExistence type="inferred from homology"/>
<keyword evidence="4 8" id="KW-0819">tRNA processing</keyword>
<organism evidence="10 11">
    <name type="scientific">Alkalispirillum mobile</name>
    <dbReference type="NCBI Taxonomy" id="85925"/>
    <lineage>
        <taxon>Bacteria</taxon>
        <taxon>Pseudomonadati</taxon>
        <taxon>Pseudomonadota</taxon>
        <taxon>Gammaproteobacteria</taxon>
        <taxon>Chromatiales</taxon>
        <taxon>Ectothiorhodospiraceae</taxon>
        <taxon>Alkalispirillum</taxon>
    </lineage>
</organism>
<comment type="domain">
    <text evidence="8">The N-terminal region contains the highly conserved SGGXDS motif, predicted to be a P-loop motif involved in ATP binding.</text>
</comment>
<comment type="caution">
    <text evidence="10">The sequence shown here is derived from an EMBL/GenBank/DDBJ whole genome shotgun (WGS) entry which is preliminary data.</text>
</comment>
<dbReference type="SMART" id="SM00977">
    <property type="entry name" value="TilS_C"/>
    <property type="match status" value="1"/>
</dbReference>
<evidence type="ECO:0000256" key="8">
    <source>
        <dbReference type="HAMAP-Rule" id="MF_01161"/>
    </source>
</evidence>
<dbReference type="InterPro" id="IPR015262">
    <property type="entry name" value="tRNA_Ile_lys_synt_subst-bd"/>
</dbReference>
<feature type="binding site" evidence="8">
    <location>
        <begin position="30"/>
        <end position="35"/>
    </location>
    <ligand>
        <name>ATP</name>
        <dbReference type="ChEBI" id="CHEBI:30616"/>
    </ligand>
</feature>
<name>A0A498C4M1_9GAMM</name>
<dbReference type="InterPro" id="IPR011063">
    <property type="entry name" value="TilS/TtcA_N"/>
</dbReference>
<dbReference type="Pfam" id="PF09179">
    <property type="entry name" value="TilS"/>
    <property type="match status" value="1"/>
</dbReference>
<dbReference type="GO" id="GO:0005524">
    <property type="term" value="F:ATP binding"/>
    <property type="evidence" value="ECO:0007669"/>
    <property type="project" value="UniProtKB-UniRule"/>
</dbReference>
<evidence type="ECO:0000256" key="2">
    <source>
        <dbReference type="ARBA" id="ARBA00022490"/>
    </source>
</evidence>
<dbReference type="Gene3D" id="3.40.50.620">
    <property type="entry name" value="HUPs"/>
    <property type="match status" value="1"/>
</dbReference>
<dbReference type="PANTHER" id="PTHR43033:SF1">
    <property type="entry name" value="TRNA(ILE)-LYSIDINE SYNTHASE-RELATED"/>
    <property type="match status" value="1"/>
</dbReference>
<dbReference type="RefSeq" id="WP_121441172.1">
    <property type="nucleotide sequence ID" value="NZ_RCDA01000001.1"/>
</dbReference>